<reference evidence="1" key="1">
    <citation type="journal article" date="2021" name="Proc. Natl. Acad. Sci. U.S.A.">
        <title>A Catalog of Tens of Thousands of Viruses from Human Metagenomes Reveals Hidden Associations with Chronic Diseases.</title>
        <authorList>
            <person name="Tisza M.J."/>
            <person name="Buck C.B."/>
        </authorList>
    </citation>
    <scope>NUCLEOTIDE SEQUENCE</scope>
    <source>
        <strain evidence="1">CtNQV2</strain>
    </source>
</reference>
<keyword evidence="1" id="KW-0396">Initiation factor</keyword>
<sequence length="54" mass="6712">MKEYIKRFLDKWLCCHQWETYEKILVRTDFGGSYYRYILICKKCGKIKRLKSNN</sequence>
<protein>
    <submittedName>
        <fullName evidence="1">Putative translation initiation factor 2 domain protein, mixed alpha-beta</fullName>
    </submittedName>
</protein>
<evidence type="ECO:0000313" key="1">
    <source>
        <dbReference type="EMBL" id="DAF43853.1"/>
    </source>
</evidence>
<organism evidence="1">
    <name type="scientific">Myoviridae sp. ctNQV2</name>
    <dbReference type="NCBI Taxonomy" id="2827683"/>
    <lineage>
        <taxon>Viruses</taxon>
        <taxon>Duplodnaviria</taxon>
        <taxon>Heunggongvirae</taxon>
        <taxon>Uroviricota</taxon>
        <taxon>Caudoviricetes</taxon>
    </lineage>
</organism>
<accession>A0A8S5RYP6</accession>
<dbReference type="EMBL" id="BK032510">
    <property type="protein sequence ID" value="DAF43853.1"/>
    <property type="molecule type" value="Genomic_DNA"/>
</dbReference>
<name>A0A8S5RYP6_9CAUD</name>
<proteinExistence type="predicted"/>
<keyword evidence="1" id="KW-0648">Protein biosynthesis</keyword>